<evidence type="ECO:0000256" key="2">
    <source>
        <dbReference type="SAM" id="Phobius"/>
    </source>
</evidence>
<dbReference type="InterPro" id="IPR025196">
    <property type="entry name" value="DUF4126"/>
</dbReference>
<feature type="compositionally biased region" description="Basic and acidic residues" evidence="1">
    <location>
        <begin position="194"/>
        <end position="204"/>
    </location>
</feature>
<feature type="transmembrane region" description="Helical" evidence="2">
    <location>
        <begin position="155"/>
        <end position="180"/>
    </location>
</feature>
<proteinExistence type="predicted"/>
<evidence type="ECO:0000256" key="1">
    <source>
        <dbReference type="SAM" id="MobiDB-lite"/>
    </source>
</evidence>
<evidence type="ECO:0000313" key="4">
    <source>
        <dbReference type="EMBL" id="MFC6152792.1"/>
    </source>
</evidence>
<feature type="domain" description="DUF4126" evidence="3">
    <location>
        <begin position="5"/>
        <end position="184"/>
    </location>
</feature>
<comment type="caution">
    <text evidence="4">The sequence shown here is derived from an EMBL/GenBank/DDBJ whole genome shotgun (WGS) entry which is preliminary data.</text>
</comment>
<name>A0ABW1QV95_9ACTN</name>
<dbReference type="RefSeq" id="WP_128219566.1">
    <property type="nucleotide sequence ID" value="NZ_CP034929.1"/>
</dbReference>
<accession>A0ABW1QV95</accession>
<dbReference type="Proteomes" id="UP001596098">
    <property type="component" value="Unassembled WGS sequence"/>
</dbReference>
<evidence type="ECO:0000313" key="5">
    <source>
        <dbReference type="Proteomes" id="UP001596098"/>
    </source>
</evidence>
<keyword evidence="2" id="KW-0472">Membrane</keyword>
<keyword evidence="5" id="KW-1185">Reference proteome</keyword>
<gene>
    <name evidence="4" type="ORF">ACFPWU_03815</name>
</gene>
<feature type="transmembrane region" description="Helical" evidence="2">
    <location>
        <begin position="46"/>
        <end position="63"/>
    </location>
</feature>
<dbReference type="EMBL" id="JBHSQI010000002">
    <property type="protein sequence ID" value="MFC6152792.1"/>
    <property type="molecule type" value="Genomic_DNA"/>
</dbReference>
<sequence length="235" mass="24556">MLAALTGLGLSAAAGLNAYIPFLVVALVARFTDVVSLPSGWEWMESWWAIGLGVVLLAAEVLLDKVPVVDTLNDAVQTAIRPASAGIVVAATTAAQDVEDSSSFLADNPWISIVLGAVVALVVHTAKATIRPVANAGTGGVAAPVLSTAEDGVSVGLSLLALLAPVLALVALLAVVWAFVRMLRAAVRRGDARRRERRAAEAAHRMQAASDDVSRGRPPSLPEPRRRREPGPEQR</sequence>
<keyword evidence="2" id="KW-0812">Transmembrane</keyword>
<feature type="transmembrane region" description="Helical" evidence="2">
    <location>
        <begin position="110"/>
        <end position="130"/>
    </location>
</feature>
<keyword evidence="2" id="KW-1133">Transmembrane helix</keyword>
<reference evidence="5" key="1">
    <citation type="journal article" date="2019" name="Int. J. Syst. Evol. Microbiol.">
        <title>The Global Catalogue of Microorganisms (GCM) 10K type strain sequencing project: providing services to taxonomists for standard genome sequencing and annotation.</title>
        <authorList>
            <consortium name="The Broad Institute Genomics Platform"/>
            <consortium name="The Broad Institute Genome Sequencing Center for Infectious Disease"/>
            <person name="Wu L."/>
            <person name="Ma J."/>
        </authorList>
    </citation>
    <scope>NUCLEOTIDE SEQUENCE [LARGE SCALE GENOMIC DNA]</scope>
    <source>
        <strain evidence="5">DFY28</strain>
    </source>
</reference>
<protein>
    <submittedName>
        <fullName evidence="4">DUF4126 domain-containing protein</fullName>
    </submittedName>
</protein>
<feature type="compositionally biased region" description="Basic and acidic residues" evidence="1">
    <location>
        <begin position="223"/>
        <end position="235"/>
    </location>
</feature>
<dbReference type="Pfam" id="PF13548">
    <property type="entry name" value="DUF4126"/>
    <property type="match status" value="1"/>
</dbReference>
<feature type="region of interest" description="Disordered" evidence="1">
    <location>
        <begin position="194"/>
        <end position="235"/>
    </location>
</feature>
<organism evidence="4 5">
    <name type="scientific">Nocardioides yefusunii</name>
    <dbReference type="NCBI Taxonomy" id="2500546"/>
    <lineage>
        <taxon>Bacteria</taxon>
        <taxon>Bacillati</taxon>
        <taxon>Actinomycetota</taxon>
        <taxon>Actinomycetes</taxon>
        <taxon>Propionibacteriales</taxon>
        <taxon>Nocardioidaceae</taxon>
        <taxon>Nocardioides</taxon>
    </lineage>
</organism>
<evidence type="ECO:0000259" key="3">
    <source>
        <dbReference type="Pfam" id="PF13548"/>
    </source>
</evidence>